<evidence type="ECO:0000313" key="2">
    <source>
        <dbReference type="Proteomes" id="UP000067683"/>
    </source>
</evidence>
<name>A0A0U2YQH4_9BACL</name>
<dbReference type="Proteomes" id="UP000067683">
    <property type="component" value="Chromosome"/>
</dbReference>
<reference evidence="1" key="1">
    <citation type="submission" date="2016-01" db="EMBL/GenBank/DDBJ databases">
        <title>Complete genome of Planococcus rifietoensis type strain M8.</title>
        <authorList>
            <person name="See-Too W.S."/>
        </authorList>
    </citation>
    <scope>NUCLEOTIDE SEQUENCE [LARGE SCALE GENOMIC DNA]</scope>
    <source>
        <strain evidence="1">M8</strain>
    </source>
</reference>
<gene>
    <name evidence="1" type="ORF">AUC31_17430</name>
</gene>
<keyword evidence="2" id="KW-1185">Reference proteome</keyword>
<sequence length="82" mass="9228">MTWSKGTTYTAAQEELSRALASQQTISVKKLTRLLNKMNISIQPGNSSENTEIAYLKSEIRKRDKKLSAMGERLKKLKGAKQ</sequence>
<dbReference type="EMBL" id="CP013659">
    <property type="protein sequence ID" value="ALS76890.1"/>
    <property type="molecule type" value="Genomic_DNA"/>
</dbReference>
<dbReference type="STRING" id="200991.AUC31_17430"/>
<accession>A0A0U2YQH4</accession>
<organism evidence="1 2">
    <name type="scientific">Planococcus rifietoensis</name>
    <dbReference type="NCBI Taxonomy" id="200991"/>
    <lineage>
        <taxon>Bacteria</taxon>
        <taxon>Bacillati</taxon>
        <taxon>Bacillota</taxon>
        <taxon>Bacilli</taxon>
        <taxon>Bacillales</taxon>
        <taxon>Caryophanaceae</taxon>
        <taxon>Planococcus</taxon>
    </lineage>
</organism>
<dbReference type="AlphaFoldDB" id="A0A0U2YQH4"/>
<dbReference type="RefSeq" id="WP_058383591.1">
    <property type="nucleotide sequence ID" value="NZ_CP013659.2"/>
</dbReference>
<evidence type="ECO:0000313" key="1">
    <source>
        <dbReference type="EMBL" id="ALS76890.1"/>
    </source>
</evidence>
<protein>
    <submittedName>
        <fullName evidence="1">Uncharacterized protein</fullName>
    </submittedName>
</protein>
<proteinExistence type="predicted"/>
<dbReference type="KEGG" id="prt:AUC31_17430"/>